<dbReference type="InterPro" id="IPR028359">
    <property type="entry name" value="UDP_ManNAc/GlcNAc_DH"/>
</dbReference>
<name>G7USE2_PSEUP</name>
<evidence type="ECO:0000256" key="3">
    <source>
        <dbReference type="ARBA" id="ARBA00023027"/>
    </source>
</evidence>
<dbReference type="GO" id="GO:0016616">
    <property type="term" value="F:oxidoreductase activity, acting on the CH-OH group of donors, NAD or NADP as acceptor"/>
    <property type="evidence" value="ECO:0007669"/>
    <property type="project" value="InterPro"/>
</dbReference>
<comment type="similarity">
    <text evidence="1 4">Belongs to the UDP-glucose/GDP-mannose dehydrogenase family.</text>
</comment>
<dbReference type="InterPro" id="IPR014027">
    <property type="entry name" value="UDP-Glc/GDP-Man_DH_C"/>
</dbReference>
<dbReference type="SUPFAM" id="SSF51735">
    <property type="entry name" value="NAD(P)-binding Rossmann-fold domains"/>
    <property type="match status" value="1"/>
</dbReference>
<dbReference type="eggNOG" id="COG0677">
    <property type="taxonomic scope" value="Bacteria"/>
</dbReference>
<dbReference type="Pfam" id="PF00984">
    <property type="entry name" value="UDPG_MGDP_dh"/>
    <property type="match status" value="1"/>
</dbReference>
<dbReference type="SMART" id="SM00984">
    <property type="entry name" value="UDPG_MGDP_dh_C"/>
    <property type="match status" value="1"/>
</dbReference>
<evidence type="ECO:0000259" key="5">
    <source>
        <dbReference type="SMART" id="SM00984"/>
    </source>
</evidence>
<dbReference type="SUPFAM" id="SSF52413">
    <property type="entry name" value="UDP-glucose/GDP-mannose dehydrogenase C-terminal domain"/>
    <property type="match status" value="1"/>
</dbReference>
<accession>G7USE2</accession>
<dbReference type="RefSeq" id="WP_014160190.1">
    <property type="nucleotide sequence ID" value="NC_016147.2"/>
</dbReference>
<dbReference type="NCBIfam" id="TIGR03026">
    <property type="entry name" value="NDP-sugDHase"/>
    <property type="match status" value="1"/>
</dbReference>
<dbReference type="AlphaFoldDB" id="G7USE2"/>
<dbReference type="SUPFAM" id="SSF48179">
    <property type="entry name" value="6-phosphogluconate dehydrogenase C-terminal domain-like"/>
    <property type="match status" value="1"/>
</dbReference>
<keyword evidence="7" id="KW-1185">Reference proteome</keyword>
<dbReference type="Pfam" id="PF03720">
    <property type="entry name" value="UDPG_MGDP_dh_C"/>
    <property type="match status" value="1"/>
</dbReference>
<dbReference type="Proteomes" id="UP000005870">
    <property type="component" value="Chromosome"/>
</dbReference>
<dbReference type="InterPro" id="IPR014026">
    <property type="entry name" value="UDP-Glc/GDP-Man_DH_dimer"/>
</dbReference>
<keyword evidence="2" id="KW-0560">Oxidoreductase</keyword>
<dbReference type="KEGG" id="psd:DSC_06815"/>
<gene>
    <name evidence="6" type="ordered locus">DSC_06815</name>
</gene>
<sequence>MPQTNASPRIAIIGLGYVGLPLAVAFGRQYETVGFDISAARVRALQARQDHTLEISPEQWKAAGRLTCTDDAAHLAGCEVFIVAVPTPVDDYKRPDLGALEAASRTVGRAIGPGGLAIFESTVYPGATEEICVPIIQAESGLVFNRDFHAGYSPERINPGDREHRLETIVKVTSGSTPEAAARVDALYRSIVQAGTHRAPSIRVAEAAKVIENTQRDVNIALVNELALLFHRLGIDTGEVLEAAGTKWNFLRFKPGLVGGHCIGVDPYYLTHKAQHVGHHPEVILAGRRINDGMGAHVAQRTIKLMARRGQPISGARALVLGLAFKQDCPDLRNTRVIDIVQELQQYNVSVDVHDPWVDADQARHEYGLDLVQTPAPGHYDAVILAVAHRQFIALGGAGVRAFAKPCGTLFDVQRVLSREDVDDRL</sequence>
<dbReference type="InterPro" id="IPR008927">
    <property type="entry name" value="6-PGluconate_DH-like_C_sf"/>
</dbReference>
<dbReference type="InterPro" id="IPR017476">
    <property type="entry name" value="UDP-Glc/GDP-Man"/>
</dbReference>
<evidence type="ECO:0000256" key="2">
    <source>
        <dbReference type="ARBA" id="ARBA00023002"/>
    </source>
</evidence>
<proteinExistence type="inferred from homology"/>
<dbReference type="PIRSF" id="PIRSF500136">
    <property type="entry name" value="UDP_ManNAc_DH"/>
    <property type="match status" value="1"/>
</dbReference>
<dbReference type="PANTHER" id="PTHR43491">
    <property type="entry name" value="UDP-N-ACETYL-D-MANNOSAMINE DEHYDROGENASE"/>
    <property type="match status" value="1"/>
</dbReference>
<keyword evidence="3" id="KW-0520">NAD</keyword>
<evidence type="ECO:0000256" key="1">
    <source>
        <dbReference type="ARBA" id="ARBA00006601"/>
    </source>
</evidence>
<protein>
    <submittedName>
        <fullName evidence="6">Nucleotide sugar dehydrogenase</fullName>
    </submittedName>
</protein>
<feature type="domain" description="UDP-glucose/GDP-mannose dehydrogenase C-terminal" evidence="5">
    <location>
        <begin position="319"/>
        <end position="419"/>
    </location>
</feature>
<dbReference type="GO" id="GO:0016628">
    <property type="term" value="F:oxidoreductase activity, acting on the CH-CH group of donors, NAD or NADP as acceptor"/>
    <property type="evidence" value="ECO:0007669"/>
    <property type="project" value="InterPro"/>
</dbReference>
<dbReference type="InterPro" id="IPR036220">
    <property type="entry name" value="UDP-Glc/GDP-Man_DH_C_sf"/>
</dbReference>
<dbReference type="EMBL" id="CP003093">
    <property type="protein sequence ID" value="AER56014.1"/>
    <property type="molecule type" value="Genomic_DNA"/>
</dbReference>
<dbReference type="PIRSF" id="PIRSF000124">
    <property type="entry name" value="UDPglc_GDPman_dh"/>
    <property type="match status" value="1"/>
</dbReference>
<dbReference type="Pfam" id="PF03721">
    <property type="entry name" value="UDPG_MGDP_dh_N"/>
    <property type="match status" value="1"/>
</dbReference>
<dbReference type="OrthoDB" id="9803238at2"/>
<evidence type="ECO:0000256" key="4">
    <source>
        <dbReference type="PIRNR" id="PIRNR000124"/>
    </source>
</evidence>
<reference evidence="6 7" key="1">
    <citation type="journal article" date="2012" name="J. Bacteriol.">
        <title>Complete Genome Sequence of the BTEX-Degrading Bacterium Pseudoxanthomonas spadix BD-a59.</title>
        <authorList>
            <person name="Lee S.H."/>
            <person name="Jin H.M."/>
            <person name="Lee H.J."/>
            <person name="Kim J.M."/>
            <person name="Jeon C.O."/>
        </authorList>
    </citation>
    <scope>NUCLEOTIDE SEQUENCE [LARGE SCALE GENOMIC DNA]</scope>
    <source>
        <strain evidence="6 7">BD-a59</strain>
    </source>
</reference>
<dbReference type="InterPro" id="IPR036291">
    <property type="entry name" value="NAD(P)-bd_dom_sf"/>
</dbReference>
<dbReference type="HOGENOM" id="CLU_023810_3_1_6"/>
<dbReference type="Gene3D" id="3.40.50.720">
    <property type="entry name" value="NAD(P)-binding Rossmann-like Domain"/>
    <property type="match status" value="2"/>
</dbReference>
<dbReference type="GO" id="GO:0000271">
    <property type="term" value="P:polysaccharide biosynthetic process"/>
    <property type="evidence" value="ECO:0007669"/>
    <property type="project" value="InterPro"/>
</dbReference>
<dbReference type="GO" id="GO:0051287">
    <property type="term" value="F:NAD binding"/>
    <property type="evidence" value="ECO:0007669"/>
    <property type="project" value="InterPro"/>
</dbReference>
<dbReference type="PANTHER" id="PTHR43491:SF2">
    <property type="entry name" value="UDP-N-ACETYL-D-MANNOSAMINE DEHYDROGENASE"/>
    <property type="match status" value="1"/>
</dbReference>
<dbReference type="InterPro" id="IPR001732">
    <property type="entry name" value="UDP-Glc/GDP-Man_DH_N"/>
</dbReference>
<evidence type="ECO:0000313" key="6">
    <source>
        <dbReference type="EMBL" id="AER56014.1"/>
    </source>
</evidence>
<evidence type="ECO:0000313" key="7">
    <source>
        <dbReference type="Proteomes" id="UP000005870"/>
    </source>
</evidence>
<dbReference type="STRING" id="1045855.DSC_06815"/>
<organism evidence="6 7">
    <name type="scientific">Pseudoxanthomonas spadix (strain BD-a59)</name>
    <dbReference type="NCBI Taxonomy" id="1045855"/>
    <lineage>
        <taxon>Bacteria</taxon>
        <taxon>Pseudomonadati</taxon>
        <taxon>Pseudomonadota</taxon>
        <taxon>Gammaproteobacteria</taxon>
        <taxon>Lysobacterales</taxon>
        <taxon>Lysobacteraceae</taxon>
        <taxon>Pseudoxanthomonas</taxon>
    </lineage>
</organism>